<organism evidence="1 2">
    <name type="scientific">Ostreobium quekettii</name>
    <dbReference type="NCBI Taxonomy" id="121088"/>
    <lineage>
        <taxon>Eukaryota</taxon>
        <taxon>Viridiplantae</taxon>
        <taxon>Chlorophyta</taxon>
        <taxon>core chlorophytes</taxon>
        <taxon>Ulvophyceae</taxon>
        <taxon>TCBD clade</taxon>
        <taxon>Bryopsidales</taxon>
        <taxon>Ostreobineae</taxon>
        <taxon>Ostreobiaceae</taxon>
        <taxon>Ostreobium</taxon>
    </lineage>
</organism>
<dbReference type="Proteomes" id="UP000708148">
    <property type="component" value="Unassembled WGS sequence"/>
</dbReference>
<reference evidence="1" key="1">
    <citation type="submission" date="2020-12" db="EMBL/GenBank/DDBJ databases">
        <authorList>
            <person name="Iha C."/>
        </authorList>
    </citation>
    <scope>NUCLEOTIDE SEQUENCE</scope>
</reference>
<evidence type="ECO:0000313" key="1">
    <source>
        <dbReference type="EMBL" id="CAD7702871.1"/>
    </source>
</evidence>
<sequence length="104" mass="11296">MSFCVENGVCDVRFWWFIQNTSLGTPAVSCGPFGKHTLKVRALCSVHLVMQLLALRPPLIDGPLDQGLRVCVGENLLGGFRLCTKMQDLEDGACGCRNGCEAPL</sequence>
<proteinExistence type="predicted"/>
<gene>
    <name evidence="1" type="ORF">OSTQU699_LOCUS8228</name>
</gene>
<accession>A0A8S1J637</accession>
<dbReference type="EMBL" id="CAJHUC010001983">
    <property type="protein sequence ID" value="CAD7702871.1"/>
    <property type="molecule type" value="Genomic_DNA"/>
</dbReference>
<keyword evidence="2" id="KW-1185">Reference proteome</keyword>
<comment type="caution">
    <text evidence="1">The sequence shown here is derived from an EMBL/GenBank/DDBJ whole genome shotgun (WGS) entry which is preliminary data.</text>
</comment>
<dbReference type="AlphaFoldDB" id="A0A8S1J637"/>
<name>A0A8S1J637_9CHLO</name>
<evidence type="ECO:0000313" key="2">
    <source>
        <dbReference type="Proteomes" id="UP000708148"/>
    </source>
</evidence>
<protein>
    <submittedName>
        <fullName evidence="1">Uncharacterized protein</fullName>
    </submittedName>
</protein>